<reference evidence="11" key="3">
    <citation type="submission" date="2017-12" db="EMBL/GenBank/DDBJ databases">
        <authorList>
            <person name="Christensen H."/>
        </authorList>
    </citation>
    <scope>NUCLEOTIDE SEQUENCE [LARGE SCALE GENOMIC DNA]</scope>
    <source>
        <strain evidence="11">268A</strain>
    </source>
</reference>
<comment type="cofactor">
    <cofactor evidence="1">
        <name>Mg(2+)</name>
        <dbReference type="ChEBI" id="CHEBI:18420"/>
    </cofactor>
</comment>
<keyword evidence="5" id="KW-1133">Transmembrane helix</keyword>
<dbReference type="Proteomes" id="UP000234579">
    <property type="component" value="Unassembled WGS sequence"/>
</dbReference>
<keyword evidence="3" id="KW-0378">Hydrolase</keyword>
<dbReference type="Pfam" id="PF01850">
    <property type="entry name" value="PIN"/>
    <property type="match status" value="1"/>
</dbReference>
<name>A0A231QXR3_9LACO</name>
<dbReference type="STRING" id="1601.GCA_001243975_01204"/>
<dbReference type="PROSITE" id="PS50926">
    <property type="entry name" value="TRAM"/>
    <property type="match status" value="1"/>
</dbReference>
<dbReference type="SUPFAM" id="SSF88723">
    <property type="entry name" value="PIN domain-like"/>
    <property type="match status" value="1"/>
</dbReference>
<feature type="domain" description="TRAM" evidence="6">
    <location>
        <begin position="299"/>
        <end position="360"/>
    </location>
</feature>
<organism evidence="8 10">
    <name type="scientific">Ligilactobacillus agilis</name>
    <dbReference type="NCBI Taxonomy" id="1601"/>
    <lineage>
        <taxon>Bacteria</taxon>
        <taxon>Bacillati</taxon>
        <taxon>Bacillota</taxon>
        <taxon>Bacilli</taxon>
        <taxon>Lactobacillales</taxon>
        <taxon>Lactobacillaceae</taxon>
        <taxon>Ligilactobacillus</taxon>
    </lineage>
</organism>
<comment type="caution">
    <text evidence="8">The sequence shown here is derived from an EMBL/GenBank/DDBJ whole genome shotgun (WGS) entry which is preliminary data.</text>
</comment>
<dbReference type="GO" id="GO:0004518">
    <property type="term" value="F:nuclease activity"/>
    <property type="evidence" value="ECO:0007669"/>
    <property type="project" value="UniProtKB-KW"/>
</dbReference>
<keyword evidence="2" id="KW-0540">Nuclease</keyword>
<evidence type="ECO:0000313" key="9">
    <source>
        <dbReference type="EMBL" id="PLA76391.1"/>
    </source>
</evidence>
<keyword evidence="5" id="KW-0812">Transmembrane</keyword>
<feature type="transmembrane region" description="Helical" evidence="5">
    <location>
        <begin position="107"/>
        <end position="128"/>
    </location>
</feature>
<dbReference type="KEGG" id="lagl:BEN83_00575"/>
<dbReference type="InterPro" id="IPR002792">
    <property type="entry name" value="TRAM_dom"/>
</dbReference>
<dbReference type="InterPro" id="IPR029060">
    <property type="entry name" value="PIN-like_dom_sf"/>
</dbReference>
<dbReference type="EMBL" id="PKGI01000030">
    <property type="protein sequence ID" value="PLA76391.1"/>
    <property type="molecule type" value="Genomic_DNA"/>
</dbReference>
<sequence length="374" mass="42524">MRKRLIKIVFAILGIGIGYSFFPWAWRLANFNQPWLVNPIMNMFLGLVIMSFLGLLLSNPLEALIKKIESSLLHQKPEVLITEGISMIVGLVIAALISTLFSHSQLFFFNTILPVVLMIIFGYLGFIVGKMRFSDLPKLFALKKKAESEVVKATPEEEVLERKVGENFYRYKLLDTNILIDGRIYDLAKTGFLEGTLIVPNFVLYELQYIADSGDSIKRVRGRRGLDILNKLRTEKLVPVEMYEGDFEDIQEVDTKLIKLAKLLDAEIITNDYNLNKVSEFQNVRVLNVNALAKSLKPRVIPGEKLNVMVIKNGTERQQGVAYLDDGTMIVVEDGRYFMNKTIEVEVTSAIQTDAGRMIFAKPAHSRREIKEKN</sequence>
<evidence type="ECO:0000256" key="1">
    <source>
        <dbReference type="ARBA" id="ARBA00001946"/>
    </source>
</evidence>
<feature type="transmembrane region" description="Helical" evidence="5">
    <location>
        <begin position="79"/>
        <end position="101"/>
    </location>
</feature>
<evidence type="ECO:0000256" key="5">
    <source>
        <dbReference type="SAM" id="Phobius"/>
    </source>
</evidence>
<evidence type="ECO:0000259" key="6">
    <source>
        <dbReference type="PROSITE" id="PS50926"/>
    </source>
</evidence>
<reference evidence="7 12" key="4">
    <citation type="submission" date="2020-04" db="EMBL/GenBank/DDBJ databases">
        <authorList>
            <person name="Hitch T.C.A."/>
            <person name="Wylensek D."/>
            <person name="Clavel T."/>
        </authorList>
    </citation>
    <scope>NUCLEOTIDE SEQUENCE [LARGE SCALE GENOMIC DNA]</scope>
    <source>
        <strain evidence="7 12">WCA-389-WT-5H1</strain>
    </source>
</reference>
<dbReference type="CDD" id="cd09877">
    <property type="entry name" value="PIN_YacL-like"/>
    <property type="match status" value="1"/>
</dbReference>
<evidence type="ECO:0000313" key="11">
    <source>
        <dbReference type="Proteomes" id="UP000234579"/>
    </source>
</evidence>
<evidence type="ECO:0000313" key="7">
    <source>
        <dbReference type="EMBL" id="NME42463.1"/>
    </source>
</evidence>
<feature type="transmembrane region" description="Helical" evidence="5">
    <location>
        <begin position="5"/>
        <end position="24"/>
    </location>
</feature>
<keyword evidence="5" id="KW-0472">Membrane</keyword>
<dbReference type="SMART" id="SM00670">
    <property type="entry name" value="PINc"/>
    <property type="match status" value="1"/>
</dbReference>
<evidence type="ECO:0000313" key="8">
    <source>
        <dbReference type="EMBL" id="OXS38845.1"/>
    </source>
</evidence>
<dbReference type="EMBL" id="JABAFP010000024">
    <property type="protein sequence ID" value="NME42463.1"/>
    <property type="molecule type" value="Genomic_DNA"/>
</dbReference>
<dbReference type="PANTHER" id="PTHR11603">
    <property type="entry name" value="AAA FAMILY ATPASE"/>
    <property type="match status" value="1"/>
</dbReference>
<dbReference type="RefSeq" id="WP_050611738.1">
    <property type="nucleotide sequence ID" value="NZ_BLAP01000070.1"/>
</dbReference>
<reference evidence="9" key="2">
    <citation type="submission" date="2017-12" db="EMBL/GenBank/DDBJ databases">
        <authorList>
            <person name="Hurst M.R.H."/>
        </authorList>
    </citation>
    <scope>NUCLEOTIDE SEQUENCE [LARGE SCALE GENOMIC DNA]</scope>
    <source>
        <strain evidence="9">268A</strain>
    </source>
</reference>
<evidence type="ECO:0000256" key="3">
    <source>
        <dbReference type="ARBA" id="ARBA00022801"/>
    </source>
</evidence>
<dbReference type="InterPro" id="IPR052041">
    <property type="entry name" value="Nucleic_acid_metab_PIN/TRAM"/>
</dbReference>
<evidence type="ECO:0000313" key="12">
    <source>
        <dbReference type="Proteomes" id="UP000563853"/>
    </source>
</evidence>
<dbReference type="AlphaFoldDB" id="A0A231QXR3"/>
<gene>
    <name evidence="8" type="ORF">AYP69_08170</name>
    <name evidence="9" type="ORF">CYR79_06250</name>
    <name evidence="7" type="ORF">HF863_06755</name>
</gene>
<dbReference type="Proteomes" id="UP000563853">
    <property type="component" value="Unassembled WGS sequence"/>
</dbReference>
<accession>A0A231QXR3</accession>
<dbReference type="EMBL" id="LUGO01000068">
    <property type="protein sequence ID" value="OXS38845.1"/>
    <property type="molecule type" value="Genomic_DNA"/>
</dbReference>
<dbReference type="Proteomes" id="UP000215261">
    <property type="component" value="Unassembled WGS sequence"/>
</dbReference>
<reference evidence="8 10" key="1">
    <citation type="submission" date="2016-03" db="EMBL/GenBank/DDBJ databases">
        <title>Sequencing of Lactobacillus Species from Commercial Turkeys.</title>
        <authorList>
            <person name="Johnson T.J."/>
            <person name="Youmans B.P."/>
            <person name="Case K.A."/>
        </authorList>
    </citation>
    <scope>NUCLEOTIDE SEQUENCE [LARGE SCALE GENOMIC DNA]</scope>
    <source>
        <strain evidence="8 10">UMNLA1</strain>
    </source>
</reference>
<dbReference type="GO" id="GO:0016787">
    <property type="term" value="F:hydrolase activity"/>
    <property type="evidence" value="ECO:0007669"/>
    <property type="project" value="UniProtKB-KW"/>
</dbReference>
<evidence type="ECO:0000256" key="2">
    <source>
        <dbReference type="ARBA" id="ARBA00022722"/>
    </source>
</evidence>
<protein>
    <submittedName>
        <fullName evidence="7">PIN/TRAM domain-containing protein</fullName>
    </submittedName>
</protein>
<proteinExistence type="predicted"/>
<dbReference type="InterPro" id="IPR002716">
    <property type="entry name" value="PIN_dom"/>
</dbReference>
<dbReference type="Gene3D" id="3.40.50.1010">
    <property type="entry name" value="5'-nuclease"/>
    <property type="match status" value="1"/>
</dbReference>
<feature type="transmembrane region" description="Helical" evidence="5">
    <location>
        <begin position="36"/>
        <end position="58"/>
    </location>
</feature>
<keyword evidence="4" id="KW-0460">Magnesium</keyword>
<dbReference type="PANTHER" id="PTHR11603:SF147">
    <property type="entry name" value="MEMBRANE PROTEIN"/>
    <property type="match status" value="1"/>
</dbReference>
<evidence type="ECO:0000256" key="4">
    <source>
        <dbReference type="ARBA" id="ARBA00022842"/>
    </source>
</evidence>
<evidence type="ECO:0000313" key="10">
    <source>
        <dbReference type="Proteomes" id="UP000215261"/>
    </source>
</evidence>